<dbReference type="AlphaFoldDB" id="A0A077ZRU7"/>
<evidence type="ECO:0000313" key="3">
    <source>
        <dbReference type="Proteomes" id="UP000039865"/>
    </source>
</evidence>
<feature type="coiled-coil region" evidence="1">
    <location>
        <begin position="422"/>
        <end position="456"/>
    </location>
</feature>
<protein>
    <submittedName>
        <fullName evidence="2">Uncharacterized protein</fullName>
    </submittedName>
</protein>
<dbReference type="InterPro" id="IPR045058">
    <property type="entry name" value="GIMA/IAN/Toc"/>
</dbReference>
<dbReference type="PANTHER" id="PTHR10903">
    <property type="entry name" value="GTPASE, IMAP FAMILY MEMBER-RELATED"/>
    <property type="match status" value="1"/>
</dbReference>
<keyword evidence="1" id="KW-0175">Coiled coil</keyword>
<dbReference type="Proteomes" id="UP000039865">
    <property type="component" value="Unassembled WGS sequence"/>
</dbReference>
<gene>
    <name evidence="2" type="primary">Contig15469.g16487</name>
    <name evidence="2" type="ORF">STYLEM_1034</name>
</gene>
<dbReference type="InParanoid" id="A0A077ZRU7"/>
<evidence type="ECO:0000256" key="1">
    <source>
        <dbReference type="SAM" id="Coils"/>
    </source>
</evidence>
<dbReference type="PANTHER" id="PTHR10903:SF184">
    <property type="entry name" value="GTP-BINDING PROTEIN A"/>
    <property type="match status" value="1"/>
</dbReference>
<sequence length="713" mass="79697">MEKLSNQYSQFHTTIGFGGPGAGKSNVLNYMIHGYASNHFKSSKSAQSGVTQTIQIAEGTALGIIDPRNNGFESNVEISYWALAQKNIYMFEEYSGLKIPIQNVIKFGNKKEHLLPLFDIDAQSSGQMRLVNNISQVAAQIKQELPSLVRKVTQRNIAEAAALQNELNKYHEEEEKLKKEAAATQIKISQVYRPVKYLTLIPFGAPGSGKSCILNLLCGIQGKFLSSKTARSGCTQNIDFIECQAFGSHPSINLKLYDGPGVGDFKICLDQIVLDIKLKIGHSQTFDGALIVIKSTDYRISVQETMAIKATVKFFSNFSPKHVFLIITHCDIESPTDDFIQEKLEMFKQYGPLEIPLENVVKFNNTAESLLPMLEKMENGNMQFVPDLEKKVIEISQEIEGDFKKQDKTLGTKNSEEFMMMIELLKDTSKASREQIAQMNQQLATLTGKMIELANRPPVVVESGGKFLSSKTARSGCTQKIDFIECQAFGNHPSINLKLYDGPGVGDFSLCLDQIVLDIKLKIGHSQAFDGALIVIKSTDYRISVQETMAIKATVKFFSNFSPKHVFLIITHCDIESPTDEFILEKLEMFKQYGPLDIPLENVVKFNNTAESLLPMLEKMENGNMQFVPDLEKKVIEISQELEGDFKRQDQQLGTKNGEEFMMMIELLKDSNQASREQIAQMNQQLSTLTGKMIELVNRPPVVVETGGGCSIF</sequence>
<dbReference type="Gene3D" id="3.40.50.300">
    <property type="entry name" value="P-loop containing nucleotide triphosphate hydrolases"/>
    <property type="match status" value="2"/>
</dbReference>
<keyword evidence="3" id="KW-1185">Reference proteome</keyword>
<dbReference type="CDD" id="cd00882">
    <property type="entry name" value="Ras_like_GTPase"/>
    <property type="match status" value="2"/>
</dbReference>
<dbReference type="SUPFAM" id="SSF52540">
    <property type="entry name" value="P-loop containing nucleoside triphosphate hydrolases"/>
    <property type="match status" value="2"/>
</dbReference>
<feature type="coiled-coil region" evidence="1">
    <location>
        <begin position="160"/>
        <end position="187"/>
    </location>
</feature>
<feature type="coiled-coil region" evidence="1">
    <location>
        <begin position="665"/>
        <end position="699"/>
    </location>
</feature>
<dbReference type="EMBL" id="CCKQ01000991">
    <property type="protein sequence ID" value="CDW72080.1"/>
    <property type="molecule type" value="Genomic_DNA"/>
</dbReference>
<dbReference type="InterPro" id="IPR027417">
    <property type="entry name" value="P-loop_NTPase"/>
</dbReference>
<evidence type="ECO:0000313" key="2">
    <source>
        <dbReference type="EMBL" id="CDW72080.1"/>
    </source>
</evidence>
<reference evidence="2 3" key="1">
    <citation type="submission" date="2014-06" db="EMBL/GenBank/DDBJ databases">
        <authorList>
            <person name="Swart Estienne"/>
        </authorList>
    </citation>
    <scope>NUCLEOTIDE SEQUENCE [LARGE SCALE GENOMIC DNA]</scope>
    <source>
        <strain evidence="2 3">130c</strain>
    </source>
</reference>
<organism evidence="2 3">
    <name type="scientific">Stylonychia lemnae</name>
    <name type="common">Ciliate</name>
    <dbReference type="NCBI Taxonomy" id="5949"/>
    <lineage>
        <taxon>Eukaryota</taxon>
        <taxon>Sar</taxon>
        <taxon>Alveolata</taxon>
        <taxon>Ciliophora</taxon>
        <taxon>Intramacronucleata</taxon>
        <taxon>Spirotrichea</taxon>
        <taxon>Stichotrichia</taxon>
        <taxon>Sporadotrichida</taxon>
        <taxon>Oxytrichidae</taxon>
        <taxon>Stylonychinae</taxon>
        <taxon>Stylonychia</taxon>
    </lineage>
</organism>
<accession>A0A077ZRU7</accession>
<dbReference type="OrthoDB" id="322469at2759"/>
<name>A0A077ZRU7_STYLE</name>
<proteinExistence type="predicted"/>